<reference evidence="1 2" key="1">
    <citation type="submission" date="2016-01" db="EMBL/GenBank/DDBJ databases">
        <title>Draft Genome Sequences of Seven Thermophilic Sporeformers Isolated from Foods.</title>
        <authorList>
            <person name="Berendsen E.M."/>
            <person name="Wells-Bennik M.H."/>
            <person name="Krawcyk A.O."/>
            <person name="De Jong A."/>
            <person name="Holsappel S."/>
            <person name="Eijlander R.T."/>
            <person name="Kuipers O.P."/>
        </authorList>
    </citation>
    <scope>NUCLEOTIDE SEQUENCE [LARGE SCALE GENOMIC DNA]</scope>
    <source>
        <strain evidence="1 2">B4119</strain>
    </source>
</reference>
<organism evidence="1 2">
    <name type="scientific">Saccharococcus caldoxylosilyticus</name>
    <dbReference type="NCBI Taxonomy" id="81408"/>
    <lineage>
        <taxon>Bacteria</taxon>
        <taxon>Bacillati</taxon>
        <taxon>Bacillota</taxon>
        <taxon>Bacilli</taxon>
        <taxon>Bacillales</taxon>
        <taxon>Anoxybacillaceae</taxon>
        <taxon>Saccharococcus</taxon>
    </lineage>
</organism>
<evidence type="ECO:0000313" key="2">
    <source>
        <dbReference type="Proteomes" id="UP000075455"/>
    </source>
</evidence>
<dbReference type="GeneID" id="301191999"/>
<comment type="caution">
    <text evidence="1">The sequence shown here is derived from an EMBL/GenBank/DDBJ whole genome shotgun (WGS) entry which is preliminary data.</text>
</comment>
<dbReference type="EMBL" id="LQYS01000049">
    <property type="protein sequence ID" value="KYD13296.1"/>
    <property type="molecule type" value="Genomic_DNA"/>
</dbReference>
<gene>
    <name evidence="1" type="ORF">B4119_0920</name>
</gene>
<dbReference type="PATRIC" id="fig|81408.3.peg.3752"/>
<sequence length="81" mass="9016">MVLQAKELIMTSTSGEQCLALFANLQCYCKHLLNLFADVGRYNVIARTDMQNVKNDIQAVRAGDDHVWGSIFFPKVGGILI</sequence>
<proteinExistence type="predicted"/>
<dbReference type="AlphaFoldDB" id="A0A150LMV9"/>
<protein>
    <submittedName>
        <fullName evidence="1">Uncharacterized protein</fullName>
    </submittedName>
</protein>
<name>A0A150LMV9_9BACL</name>
<accession>A0A150LMV9</accession>
<evidence type="ECO:0000313" key="1">
    <source>
        <dbReference type="EMBL" id="KYD13296.1"/>
    </source>
</evidence>
<dbReference type="RefSeq" id="WP_061579512.1">
    <property type="nucleotide sequence ID" value="NZ_AP025623.1"/>
</dbReference>
<dbReference type="Proteomes" id="UP000075455">
    <property type="component" value="Unassembled WGS sequence"/>
</dbReference>